<proteinExistence type="predicted"/>
<dbReference type="NCBIfam" id="NF001664">
    <property type="entry name" value="PRK00431.1-6"/>
    <property type="match status" value="1"/>
</dbReference>
<evidence type="ECO:0000313" key="3">
    <source>
        <dbReference type="Proteomes" id="UP000651482"/>
    </source>
</evidence>
<organism evidence="2 3">
    <name type="scientific">Yeguia hominis</name>
    <dbReference type="NCBI Taxonomy" id="2763662"/>
    <lineage>
        <taxon>Bacteria</taxon>
        <taxon>Bacillati</taxon>
        <taxon>Bacillota</taxon>
        <taxon>Clostridia</taxon>
        <taxon>Eubacteriales</taxon>
        <taxon>Yeguiaceae</taxon>
        <taxon>Yeguia</taxon>
    </lineage>
</organism>
<feature type="domain" description="Macro" evidence="1">
    <location>
        <begin position="144"/>
        <end position="321"/>
    </location>
</feature>
<dbReference type="Gene3D" id="3.40.220.10">
    <property type="entry name" value="Leucine Aminopeptidase, subunit E, domain 1"/>
    <property type="match status" value="1"/>
</dbReference>
<dbReference type="SMART" id="SM00506">
    <property type="entry name" value="A1pp"/>
    <property type="match status" value="1"/>
</dbReference>
<dbReference type="Pfam" id="PF07179">
    <property type="entry name" value="SseB"/>
    <property type="match status" value="1"/>
</dbReference>
<protein>
    <submittedName>
        <fullName evidence="2">O-acetyl-ADP-ribose deacetylase</fullName>
    </submittedName>
</protein>
<reference evidence="2" key="1">
    <citation type="submission" date="2020-08" db="EMBL/GenBank/DDBJ databases">
        <title>Genome public.</title>
        <authorList>
            <person name="Liu C."/>
            <person name="Sun Q."/>
        </authorList>
    </citation>
    <scope>NUCLEOTIDE SEQUENCE</scope>
    <source>
        <strain evidence="2">NSJ-40</strain>
    </source>
</reference>
<dbReference type="RefSeq" id="WP_430472462.1">
    <property type="nucleotide sequence ID" value="NZ_JACRSN010000024.1"/>
</dbReference>
<sequence>MEDIYASKVEKAIFNWYYGGENAAPEPIFNALHDGFQNEMQVLVPIETPEAILQMMGDPTQVKVGDTFTNEEPIAIKFRHLVVNEDGEYFIPVFTSNEEMEKGESSSCINQSLKDLIDAVGNWQKCLGYVINPWNQKLMLSKHMLEVIMNYSPKSHIEFVKGSVVDMHVDAIVNAANKSLLGGGGVDGAIHKVAGPELLKECRTLNGCETGEAKITKAYNIKYADHIIHTVGPVYSGKKKDAELLNDCYYNSIELAYQNGCKSIAFPGISTGVYGYPLDEAARVSLLAAVHWLDAHKDSVMNIYFCCFKDAELSAYRKLTQ</sequence>
<evidence type="ECO:0000259" key="1">
    <source>
        <dbReference type="PROSITE" id="PS51154"/>
    </source>
</evidence>
<dbReference type="Proteomes" id="UP000651482">
    <property type="component" value="Unassembled WGS sequence"/>
</dbReference>
<dbReference type="InterPro" id="IPR043472">
    <property type="entry name" value="Macro_dom-like"/>
</dbReference>
<dbReference type="AlphaFoldDB" id="A0A926HT12"/>
<dbReference type="SUPFAM" id="SSF52949">
    <property type="entry name" value="Macro domain-like"/>
    <property type="match status" value="1"/>
</dbReference>
<dbReference type="EMBL" id="JACRSN010000024">
    <property type="protein sequence ID" value="MBC8534828.1"/>
    <property type="molecule type" value="Genomic_DNA"/>
</dbReference>
<dbReference type="InterPro" id="IPR009839">
    <property type="entry name" value="SseB_N"/>
</dbReference>
<name>A0A926HT12_9FIRM</name>
<accession>A0A926HT12</accession>
<dbReference type="PANTHER" id="PTHR11106">
    <property type="entry name" value="GANGLIOSIDE INDUCED DIFFERENTIATION ASSOCIATED PROTEIN 2-RELATED"/>
    <property type="match status" value="1"/>
</dbReference>
<dbReference type="InterPro" id="IPR002589">
    <property type="entry name" value="Macro_dom"/>
</dbReference>
<evidence type="ECO:0000313" key="2">
    <source>
        <dbReference type="EMBL" id="MBC8534828.1"/>
    </source>
</evidence>
<dbReference type="CDD" id="cd02908">
    <property type="entry name" value="Macro_OAADPr_deacetylase"/>
    <property type="match status" value="1"/>
</dbReference>
<comment type="caution">
    <text evidence="2">The sequence shown here is derived from an EMBL/GenBank/DDBJ whole genome shotgun (WGS) entry which is preliminary data.</text>
</comment>
<dbReference type="PROSITE" id="PS51154">
    <property type="entry name" value="MACRO"/>
    <property type="match status" value="1"/>
</dbReference>
<gene>
    <name evidence="2" type="ORF">IAG03_12720</name>
</gene>
<dbReference type="PANTHER" id="PTHR11106:SF27">
    <property type="entry name" value="MACRO DOMAIN-CONTAINING PROTEIN"/>
    <property type="match status" value="1"/>
</dbReference>
<keyword evidence="3" id="KW-1185">Reference proteome</keyword>
<dbReference type="Pfam" id="PF01661">
    <property type="entry name" value="Macro"/>
    <property type="match status" value="1"/>
</dbReference>